<dbReference type="PANTHER" id="PTHR35807">
    <property type="entry name" value="TRANSCRIPTIONAL REGULATOR REDD-RELATED"/>
    <property type="match status" value="1"/>
</dbReference>
<reference evidence="5 6" key="1">
    <citation type="journal article" date="2009" name="PLoS Genet.">
        <title>Alliance of proteomics and genomics to unravel the specificities of Sahara bacterium Deinococcus deserti.</title>
        <authorList>
            <person name="de Groot A."/>
            <person name="Dulermo R."/>
            <person name="Ortet P."/>
            <person name="Blanchard L."/>
            <person name="Guerin P."/>
            <person name="Fernandez B."/>
            <person name="Vacherie B."/>
            <person name="Dossat C."/>
            <person name="Jolivet E."/>
            <person name="Siguier P."/>
            <person name="Chandler M."/>
            <person name="Barakat M."/>
            <person name="Dedieu A."/>
            <person name="Barbe V."/>
            <person name="Heulin T."/>
            <person name="Sommer S."/>
            <person name="Achouak W."/>
            <person name="Armengaud J."/>
        </authorList>
    </citation>
    <scope>NUCLEOTIDE SEQUENCE [LARGE SCALE GENOMIC DNA]</scope>
    <source>
        <strain evidence="6">DSM 17065 / CIP 109153 / LMG 22923 / VCD115</strain>
        <plasmid evidence="6">pDeide1</plasmid>
    </source>
</reference>
<accession>C1D218</accession>
<dbReference type="PANTHER" id="PTHR35807:SF1">
    <property type="entry name" value="TRANSCRIPTIONAL REGULATOR REDD"/>
    <property type="match status" value="1"/>
</dbReference>
<evidence type="ECO:0000313" key="6">
    <source>
        <dbReference type="Proteomes" id="UP000002208"/>
    </source>
</evidence>
<keyword evidence="2" id="KW-0804">Transcription</keyword>
<dbReference type="InterPro" id="IPR051677">
    <property type="entry name" value="AfsR-DnrI-RedD_regulator"/>
</dbReference>
<evidence type="ECO:0008006" key="7">
    <source>
        <dbReference type="Google" id="ProtNLM"/>
    </source>
</evidence>
<dbReference type="EMBL" id="CP001115">
    <property type="protein sequence ID" value="ACO47457.2"/>
    <property type="molecule type" value="Genomic_DNA"/>
</dbReference>
<dbReference type="Pfam" id="PF03704">
    <property type="entry name" value="BTAD"/>
    <property type="match status" value="1"/>
</dbReference>
<dbReference type="Gene3D" id="1.25.40.10">
    <property type="entry name" value="Tetratricopeptide repeat domain"/>
    <property type="match status" value="4"/>
</dbReference>
<feature type="domain" description="Orc1-like AAA ATPase" evidence="4">
    <location>
        <begin position="4"/>
        <end position="135"/>
    </location>
</feature>
<gene>
    <name evidence="5" type="ordered locus">Deide_1p00540</name>
</gene>
<dbReference type="HOGENOM" id="CLU_292368_0_0_0"/>
<geneLocation type="plasmid" evidence="6">
    <name>pDeide1</name>
</geneLocation>
<evidence type="ECO:0000256" key="1">
    <source>
        <dbReference type="ARBA" id="ARBA00023015"/>
    </source>
</evidence>
<evidence type="ECO:0000259" key="3">
    <source>
        <dbReference type="Pfam" id="PF03704"/>
    </source>
</evidence>
<evidence type="ECO:0000313" key="5">
    <source>
        <dbReference type="EMBL" id="ACO47457.2"/>
    </source>
</evidence>
<evidence type="ECO:0000256" key="2">
    <source>
        <dbReference type="ARBA" id="ARBA00023163"/>
    </source>
</evidence>
<dbReference type="GO" id="GO:0006355">
    <property type="term" value="P:regulation of DNA-templated transcription"/>
    <property type="evidence" value="ECO:0007669"/>
    <property type="project" value="TreeGrafter"/>
</dbReference>
<evidence type="ECO:0000259" key="4">
    <source>
        <dbReference type="Pfam" id="PF13191"/>
    </source>
</evidence>
<dbReference type="InterPro" id="IPR036388">
    <property type="entry name" value="WH-like_DNA-bd_sf"/>
</dbReference>
<keyword evidence="1" id="KW-0805">Transcription regulation</keyword>
<dbReference type="KEGG" id="ddr:Deide_1p00540"/>
<dbReference type="AlphaFoldDB" id="C1D218"/>
<dbReference type="RefSeq" id="WP_162485639.1">
    <property type="nucleotide sequence ID" value="NC_012527.1"/>
</dbReference>
<dbReference type="InterPro" id="IPR019734">
    <property type="entry name" value="TPR_rpt"/>
</dbReference>
<dbReference type="InterPro" id="IPR041664">
    <property type="entry name" value="AAA_16"/>
</dbReference>
<proteinExistence type="predicted"/>
<name>C1D218_DEIDV</name>
<dbReference type="Proteomes" id="UP000002208">
    <property type="component" value="Plasmid 1"/>
</dbReference>
<dbReference type="SMART" id="SM00028">
    <property type="entry name" value="TPR"/>
    <property type="match status" value="3"/>
</dbReference>
<dbReference type="InterPro" id="IPR027417">
    <property type="entry name" value="P-loop_NTPase"/>
</dbReference>
<dbReference type="SUPFAM" id="SSF52540">
    <property type="entry name" value="P-loop containing nucleoside triphosphate hydrolases"/>
    <property type="match status" value="1"/>
</dbReference>
<organism evidence="5 6">
    <name type="scientific">Deinococcus deserti (strain DSM 17065 / CIP 109153 / LMG 22923 / VCD115)</name>
    <dbReference type="NCBI Taxonomy" id="546414"/>
    <lineage>
        <taxon>Bacteria</taxon>
        <taxon>Thermotogati</taxon>
        <taxon>Deinococcota</taxon>
        <taxon>Deinococci</taxon>
        <taxon>Deinococcales</taxon>
        <taxon>Deinococcaceae</taxon>
        <taxon>Deinococcus</taxon>
    </lineage>
</organism>
<dbReference type="SUPFAM" id="SSF48452">
    <property type="entry name" value="TPR-like"/>
    <property type="match status" value="3"/>
</dbReference>
<keyword evidence="5" id="KW-0614">Plasmid</keyword>
<dbReference type="InterPro" id="IPR011990">
    <property type="entry name" value="TPR-like_helical_dom_sf"/>
</dbReference>
<keyword evidence="6" id="KW-1185">Reference proteome</keyword>
<dbReference type="Pfam" id="PF13191">
    <property type="entry name" value="AAA_16"/>
    <property type="match status" value="1"/>
</dbReference>
<dbReference type="Gene3D" id="1.10.10.10">
    <property type="entry name" value="Winged helix-like DNA-binding domain superfamily/Winged helix DNA-binding domain"/>
    <property type="match status" value="1"/>
</dbReference>
<feature type="domain" description="Bacterial transcriptional activator" evidence="3">
    <location>
        <begin position="930"/>
        <end position="1017"/>
    </location>
</feature>
<sequence>MSRREDLVHQISRRLAALSTRRGGLAVALWGDPGVGKSWTAAEVLRALPLRSAEVQASAPLSSVIVSLPRPARLPVWTEEALRRLERREVIAPDDMGDVLTSLLSELAPFVLYVKDLHEASAEQLRLWQAVAGGVTRSRGVGLMATSRQPPPAPFEVQALGLLDQEETAVLLNQTLGACLPAEAAEWIGQHAAGNPLFSIEYLRFLIRQGCLWNDGERWHWRAPRESRIPTSVEALISHLCHTPPLSAPAQAALEARAMLTAGMAPAVWAQVAGLEATQLQHACEELDHRGILREGQFVHRLYQDVELHHLTPARRRLISRRAVSALLETDVEAAATFVVHAELPGNDALPLLRRAAGSAQSGGRHRQAAEYLSQAVQHAHGGERAQLALAAARLWRDHEPRRVIALAEEVLEIEPRNLDAAFLLAGALVLQGEEERATRLIRSLQDSAELEPLWLFQLISLHADRNDYVGVMTLWQEHPGLHHLAPPSVLAQVVRALDFVGQPTEACTLAAQALEHRGLTGPERTALLFARCRALYSAGNLEAAEADASEVVTLTEAGQRVHECARGLSTRATIRDTLGRYPEALADAQTSLKLFASLGVARDYAQQQSRLACLLLEYGDYEQAETLLHEGHEVMKRAGVSHFLALCEYNLAYLYLEQNPPFGGTLALKYAHAGLQHARQAGSPLIVAQTAAMAARAEAIHGTPQHALELADEALDLTQQLGTSHDTAWAIWARGFALEACGRPAEALASFQAAADELAGRGLTLWAHRLGLEADRLAGDATAAGAKLAFFREHELRNWVNVTGRYFPGLAGEHPVQAPAPASVRLSVLGSVQLHRGAEALRYKGQKGKELLACLLEARLAGQHEVRQLTLQETLYPELQDGAAVSALQQLVYRLRQVLGPEVIQRTDGGYRLGAAESDAEDFLRTNDARLWRGPYLEDLGAGQDAAVEEALYHALERQAHELLASDAREAARVGRILLEHDPYDQRMLALTLRALQSSGNRRGGQKLYQEIAARFAEVGEVLVPLQALLERPLSNSRST</sequence>
<dbReference type="InterPro" id="IPR005158">
    <property type="entry name" value="BTAD"/>
</dbReference>
<dbReference type="GO" id="GO:0003677">
    <property type="term" value="F:DNA binding"/>
    <property type="evidence" value="ECO:0007669"/>
    <property type="project" value="TreeGrafter"/>
</dbReference>
<protein>
    <recommendedName>
        <fullName evidence="7">Bacterial transcriptional activator domain-containing protein</fullName>
    </recommendedName>
</protein>